<accession>A0A9Q3DL43</accession>
<evidence type="ECO:0000313" key="3">
    <source>
        <dbReference type="Proteomes" id="UP000765509"/>
    </source>
</evidence>
<evidence type="ECO:0000256" key="1">
    <source>
        <dbReference type="SAM" id="MobiDB-lite"/>
    </source>
</evidence>
<name>A0A9Q3DL43_9BASI</name>
<feature type="compositionally biased region" description="Basic and acidic residues" evidence="1">
    <location>
        <begin position="118"/>
        <end position="136"/>
    </location>
</feature>
<feature type="compositionally biased region" description="Polar residues" evidence="1">
    <location>
        <begin position="154"/>
        <end position="191"/>
    </location>
</feature>
<proteinExistence type="predicted"/>
<sequence length="229" mass="25925">MLHTEIEATIQSNQIDVDKEEPRPNPEVSNLPQERHICRMPELPPIPQGLYPQMMTNRNLSIPIQQLVQRSQRRGVGNIPKPLAGGHELLLTQQELSGSGEDHQTLRRLEPIVLQRQSQKDKELVEEPKSFIDGPKEGVGNDSSFVDRRPSGVYQFQTSSRSVQRQAQRTSEQAQRSQEPSRQGQRQSQLAETLPTRVQDPQIGAFSCGQCLQYDQDSYGIHSQRVGKD</sequence>
<organism evidence="2 3">
    <name type="scientific">Austropuccinia psidii MF-1</name>
    <dbReference type="NCBI Taxonomy" id="1389203"/>
    <lineage>
        <taxon>Eukaryota</taxon>
        <taxon>Fungi</taxon>
        <taxon>Dikarya</taxon>
        <taxon>Basidiomycota</taxon>
        <taxon>Pucciniomycotina</taxon>
        <taxon>Pucciniomycetes</taxon>
        <taxon>Pucciniales</taxon>
        <taxon>Sphaerophragmiaceae</taxon>
        <taxon>Austropuccinia</taxon>
    </lineage>
</organism>
<gene>
    <name evidence="2" type="ORF">O181_042408</name>
</gene>
<feature type="region of interest" description="Disordered" evidence="1">
    <location>
        <begin position="112"/>
        <end position="199"/>
    </location>
</feature>
<evidence type="ECO:0000313" key="2">
    <source>
        <dbReference type="EMBL" id="MBW0502693.1"/>
    </source>
</evidence>
<dbReference type="AlphaFoldDB" id="A0A9Q3DL43"/>
<reference evidence="2" key="1">
    <citation type="submission" date="2021-03" db="EMBL/GenBank/DDBJ databases">
        <title>Draft genome sequence of rust myrtle Austropuccinia psidii MF-1, a brazilian biotype.</title>
        <authorList>
            <person name="Quecine M.C."/>
            <person name="Pachon D.M.R."/>
            <person name="Bonatelli M.L."/>
            <person name="Correr F.H."/>
            <person name="Franceschini L.M."/>
            <person name="Leite T.F."/>
            <person name="Margarido G.R.A."/>
            <person name="Almeida C.A."/>
            <person name="Ferrarezi J.A."/>
            <person name="Labate C.A."/>
        </authorList>
    </citation>
    <scope>NUCLEOTIDE SEQUENCE</scope>
    <source>
        <strain evidence="2">MF-1</strain>
    </source>
</reference>
<keyword evidence="3" id="KW-1185">Reference proteome</keyword>
<dbReference type="EMBL" id="AVOT02016964">
    <property type="protein sequence ID" value="MBW0502693.1"/>
    <property type="molecule type" value="Genomic_DNA"/>
</dbReference>
<comment type="caution">
    <text evidence="2">The sequence shown here is derived from an EMBL/GenBank/DDBJ whole genome shotgun (WGS) entry which is preliminary data.</text>
</comment>
<protein>
    <submittedName>
        <fullName evidence="2">Uncharacterized protein</fullName>
    </submittedName>
</protein>
<feature type="region of interest" description="Disordered" evidence="1">
    <location>
        <begin position="1"/>
        <end position="32"/>
    </location>
</feature>
<dbReference type="Proteomes" id="UP000765509">
    <property type="component" value="Unassembled WGS sequence"/>
</dbReference>